<evidence type="ECO:0000313" key="2">
    <source>
        <dbReference type="EMBL" id="TVU62382.1"/>
    </source>
</evidence>
<sequence length="398" mass="42874">MGNLNRMVAGYAAPTLVTGQRRILGFEKPADIEAGVTAVLSPASYGSFGDEGMIQGSRDSIVAASGKAQLFTPGPVEPWTAMGVTGVRSIDGIIALGRMHMDARKLRRLTRAERMVVLGADSIDGAYGIRSISQRVSLLNVAAAQGRRAELANFSFRRNPSSDALTALRRLDKRVRLTARDKNSQRRATEALQRAVGVFPDVAAYMKPGQSAVIDSLRAWVAGRDRPVVVLVPNAHLAAFDGTGYKEVARRFQAYMVALLDAGFAVVVLPHDVREKPGDIAMSEQLMVGMPHDDVMLAVPRNAQEAKGMLSLADVVVTARMHAGVAALSQGVPCVGLDYVDKFAGQFQWYGAEQFVVAWEDNPKPHLVAKLSRLALSQAGNAHPSTPDFVKAPPPWLR</sequence>
<proteinExistence type="predicted"/>
<dbReference type="GO" id="GO:0016740">
    <property type="term" value="F:transferase activity"/>
    <property type="evidence" value="ECO:0007669"/>
    <property type="project" value="UniProtKB-KW"/>
</dbReference>
<keyword evidence="2" id="KW-0808">Transferase</keyword>
<accession>A0A558GZW3</accession>
<name>A0A558GZW3_PAENT</name>
<dbReference type="Proteomes" id="UP000316500">
    <property type="component" value="Unassembled WGS sequence"/>
</dbReference>
<dbReference type="OrthoDB" id="9770347at2"/>
<gene>
    <name evidence="2" type="ORF">FQP90_12130</name>
</gene>
<feature type="domain" description="Polysaccharide pyruvyl transferase" evidence="1">
    <location>
        <begin position="169"/>
        <end position="339"/>
    </location>
</feature>
<dbReference type="Pfam" id="PF04230">
    <property type="entry name" value="PS_pyruv_trans"/>
    <property type="match status" value="1"/>
</dbReference>
<organism evidence="2 3">
    <name type="scientific">Paenarthrobacter nitroguajacolicus</name>
    <name type="common">Arthrobacter nitroguajacolicus</name>
    <dbReference type="NCBI Taxonomy" id="211146"/>
    <lineage>
        <taxon>Bacteria</taxon>
        <taxon>Bacillati</taxon>
        <taxon>Actinomycetota</taxon>
        <taxon>Actinomycetes</taxon>
        <taxon>Micrococcales</taxon>
        <taxon>Micrococcaceae</taxon>
        <taxon>Paenarthrobacter</taxon>
    </lineage>
</organism>
<dbReference type="PANTHER" id="PTHR36836">
    <property type="entry name" value="COLANIC ACID BIOSYNTHESIS PROTEIN WCAK"/>
    <property type="match status" value="1"/>
</dbReference>
<protein>
    <submittedName>
        <fullName evidence="2">Polysaccharide pyruvyl transferase family protein</fullName>
    </submittedName>
</protein>
<reference evidence="2 3" key="1">
    <citation type="submission" date="2019-07" db="EMBL/GenBank/DDBJ databases">
        <title>Diversity of Bacteria from Kongsfjorden, Arctic.</title>
        <authorList>
            <person name="Yu Y."/>
        </authorList>
    </citation>
    <scope>NUCLEOTIDE SEQUENCE [LARGE SCALE GENOMIC DNA]</scope>
    <source>
        <strain evidence="2 3">SM1928</strain>
    </source>
</reference>
<dbReference type="RefSeq" id="WP_144650611.1">
    <property type="nucleotide sequence ID" value="NZ_VNFK01000008.1"/>
</dbReference>
<dbReference type="AlphaFoldDB" id="A0A558GZW3"/>
<evidence type="ECO:0000313" key="3">
    <source>
        <dbReference type="Proteomes" id="UP000316500"/>
    </source>
</evidence>
<evidence type="ECO:0000259" key="1">
    <source>
        <dbReference type="Pfam" id="PF04230"/>
    </source>
</evidence>
<dbReference type="EMBL" id="VNFK01000008">
    <property type="protein sequence ID" value="TVU62382.1"/>
    <property type="molecule type" value="Genomic_DNA"/>
</dbReference>
<dbReference type="PANTHER" id="PTHR36836:SF1">
    <property type="entry name" value="COLANIC ACID BIOSYNTHESIS PROTEIN WCAK"/>
    <property type="match status" value="1"/>
</dbReference>
<comment type="caution">
    <text evidence="2">The sequence shown here is derived from an EMBL/GenBank/DDBJ whole genome shotgun (WGS) entry which is preliminary data.</text>
</comment>
<dbReference type="InterPro" id="IPR007345">
    <property type="entry name" value="Polysacch_pyruvyl_Trfase"/>
</dbReference>